<dbReference type="InterPro" id="IPR006645">
    <property type="entry name" value="NGN-like_dom"/>
</dbReference>
<gene>
    <name evidence="3" type="ORF">R8G00_30045</name>
</gene>
<dbReference type="SMART" id="SM00738">
    <property type="entry name" value="NGN"/>
    <property type="match status" value="1"/>
</dbReference>
<organism evidence="3 4">
    <name type="scientific">Escherichia coli</name>
    <dbReference type="NCBI Taxonomy" id="562"/>
    <lineage>
        <taxon>Bacteria</taxon>
        <taxon>Pseudomonadati</taxon>
        <taxon>Pseudomonadota</taxon>
        <taxon>Gammaproteobacteria</taxon>
        <taxon>Enterobacterales</taxon>
        <taxon>Enterobacteriaceae</taxon>
        <taxon>Escherichia</taxon>
    </lineage>
</organism>
<dbReference type="AlphaFoldDB" id="A0AAP6B485"/>
<reference evidence="3" key="1">
    <citation type="submission" date="2023-10" db="EMBL/GenBank/DDBJ databases">
        <title>Draft Genome Sequence of a Shiga toxin-producing Escherichia coli strain from deer meat showing an IS-element integration in the B-subunit of the Shiga toxin Stx2b gene.</title>
        <authorList>
            <person name="Projahn M."/>
            <person name="Borowiak M."/>
        </authorList>
    </citation>
    <scope>NUCLEOTIDE SEQUENCE</scope>
    <source>
        <strain evidence="3">BfR-EC-18960</strain>
    </source>
</reference>
<sequence length="151" mass="17799">MTTRKSGFNWYVLEFCSARTARVFSHLERLGVTFWCPLTCSHYRRSDKNCFRRKEVPLFPGYVFIKIDFNKTHSTTVTSVPWVKSFVSFGGEPVPVCEEIILGLRRRETNYWGEYSPIRGIPHELAEILLENNPMKRSFLFFKYLSNTQNK</sequence>
<feature type="domain" description="NusG-like N-terminal" evidence="2">
    <location>
        <begin position="7"/>
        <end position="108"/>
    </location>
</feature>
<dbReference type="GO" id="GO:0006354">
    <property type="term" value="P:DNA-templated transcription elongation"/>
    <property type="evidence" value="ECO:0007669"/>
    <property type="project" value="InterPro"/>
</dbReference>
<dbReference type="Pfam" id="PF02357">
    <property type="entry name" value="NusG"/>
    <property type="match status" value="1"/>
</dbReference>
<dbReference type="EMBL" id="JAWPMK010000006">
    <property type="protein sequence ID" value="MDW9353650.1"/>
    <property type="molecule type" value="Genomic_DNA"/>
</dbReference>
<evidence type="ECO:0000313" key="3">
    <source>
        <dbReference type="EMBL" id="MDW9353650.1"/>
    </source>
</evidence>
<name>A0AAP6B485_ECOLX</name>
<dbReference type="SUPFAM" id="SSF82679">
    <property type="entry name" value="N-utilization substance G protein NusG, N-terminal domain"/>
    <property type="match status" value="1"/>
</dbReference>
<evidence type="ECO:0000259" key="2">
    <source>
        <dbReference type="SMART" id="SM00738"/>
    </source>
</evidence>
<comment type="caution">
    <text evidence="3">The sequence shown here is derived from an EMBL/GenBank/DDBJ whole genome shotgun (WGS) entry which is preliminary data.</text>
</comment>
<dbReference type="Proteomes" id="UP001271591">
    <property type="component" value="Unassembled WGS sequence"/>
</dbReference>
<dbReference type="InterPro" id="IPR036735">
    <property type="entry name" value="NGN_dom_sf"/>
</dbReference>
<proteinExistence type="predicted"/>
<accession>A0AAP6B485</accession>
<dbReference type="RefSeq" id="WP_071829482.1">
    <property type="nucleotide sequence ID" value="NZ_JAETYH010000035.1"/>
</dbReference>
<evidence type="ECO:0000313" key="4">
    <source>
        <dbReference type="Proteomes" id="UP001271591"/>
    </source>
</evidence>
<keyword evidence="1" id="KW-0804">Transcription</keyword>
<protein>
    <submittedName>
        <fullName evidence="3">Transcription termination/antitermination NusG family protein</fullName>
    </submittedName>
</protein>
<dbReference type="Gene3D" id="3.30.70.940">
    <property type="entry name" value="NusG, N-terminal domain"/>
    <property type="match status" value="1"/>
</dbReference>
<evidence type="ECO:0000256" key="1">
    <source>
        <dbReference type="ARBA" id="ARBA00023163"/>
    </source>
</evidence>